<organism evidence="1 2">
    <name type="scientific">Rhizobium sullae</name>
    <name type="common">Rhizobium hedysari</name>
    <dbReference type="NCBI Taxonomy" id="50338"/>
    <lineage>
        <taxon>Bacteria</taxon>
        <taxon>Pseudomonadati</taxon>
        <taxon>Pseudomonadota</taxon>
        <taxon>Alphaproteobacteria</taxon>
        <taxon>Hyphomicrobiales</taxon>
        <taxon>Rhizobiaceae</taxon>
        <taxon>Rhizobium/Agrobacterium group</taxon>
        <taxon>Rhizobium</taxon>
    </lineage>
</organism>
<reference evidence="1 2" key="2">
    <citation type="submission" date="2017-12" db="EMBL/GenBank/DDBJ databases">
        <title>Genome sequence of Rhizobium sullae HCNT1 isolated from Sulla coronaria nodules and featuring peculiar denitrification phenotypes.</title>
        <authorList>
            <person name="De Diego-Diaz B."/>
            <person name="Treu L."/>
            <person name="Campanaro S."/>
            <person name="Da Silva Duarte V."/>
            <person name="Basaglia M."/>
            <person name="Favaro L."/>
            <person name="Casella S."/>
            <person name="Squartini A."/>
        </authorList>
    </citation>
    <scope>NUCLEOTIDE SEQUENCE [LARGE SCALE GENOMIC DNA]</scope>
    <source>
        <strain evidence="1 2">HCNT1</strain>
    </source>
</reference>
<evidence type="ECO:0000313" key="2">
    <source>
        <dbReference type="Proteomes" id="UP000232164"/>
    </source>
</evidence>
<dbReference type="EMBL" id="PIQN01000022">
    <property type="protein sequence ID" value="PKA40439.1"/>
    <property type="molecule type" value="Genomic_DNA"/>
</dbReference>
<name>A0A2N0D2X5_RHISU</name>
<accession>A0A2N0D2X5</accession>
<comment type="caution">
    <text evidence="1">The sequence shown here is derived from an EMBL/GenBank/DDBJ whole genome shotgun (WGS) entry which is preliminary data.</text>
</comment>
<dbReference type="RefSeq" id="WP_100772682.1">
    <property type="nucleotide sequence ID" value="NZ_PIQN01000022.1"/>
</dbReference>
<protein>
    <submittedName>
        <fullName evidence="1">Uncharacterized protein</fullName>
    </submittedName>
</protein>
<gene>
    <name evidence="1" type="ORF">CWR43_28075</name>
</gene>
<dbReference type="Proteomes" id="UP000232164">
    <property type="component" value="Unassembled WGS sequence"/>
</dbReference>
<evidence type="ECO:0000313" key="1">
    <source>
        <dbReference type="EMBL" id="PKA40439.1"/>
    </source>
</evidence>
<sequence>MSQELATFAARFNIVAADAYVLPALFERAAQMVGMPIRAMVAEATYRNNALGEYIATAARKVAAEDKGAL</sequence>
<proteinExistence type="predicted"/>
<dbReference type="AlphaFoldDB" id="A0A2N0D2X5"/>
<reference evidence="1 2" key="1">
    <citation type="submission" date="2017-11" db="EMBL/GenBank/DDBJ databases">
        <authorList>
            <person name="Han C.G."/>
        </authorList>
    </citation>
    <scope>NUCLEOTIDE SEQUENCE [LARGE SCALE GENOMIC DNA]</scope>
    <source>
        <strain evidence="1 2">HCNT1</strain>
    </source>
</reference>